<dbReference type="InterPro" id="IPR047109">
    <property type="entry name" value="CAD-like"/>
</dbReference>
<comment type="caution">
    <text evidence="7">The sequence shown here is derived from an EMBL/GenBank/DDBJ whole genome shotgun (WGS) entry which is preliminary data.</text>
</comment>
<protein>
    <recommendedName>
        <fullName evidence="6">Enoyl reductase (ER) domain-containing protein</fullName>
    </recommendedName>
</protein>
<keyword evidence="8" id="KW-1185">Reference proteome</keyword>
<dbReference type="InterPro" id="IPR013149">
    <property type="entry name" value="ADH-like_C"/>
</dbReference>
<evidence type="ECO:0000256" key="3">
    <source>
        <dbReference type="ARBA" id="ARBA00022833"/>
    </source>
</evidence>
<dbReference type="SMART" id="SM00829">
    <property type="entry name" value="PKS_ER"/>
    <property type="match status" value="1"/>
</dbReference>
<dbReference type="CDD" id="cd05283">
    <property type="entry name" value="CAD1"/>
    <property type="match status" value="1"/>
</dbReference>
<comment type="similarity">
    <text evidence="5">Belongs to the zinc-containing alcohol dehydrogenase family.</text>
</comment>
<dbReference type="EMBL" id="CAWUHD010000078">
    <property type="protein sequence ID" value="CAK7228355.1"/>
    <property type="molecule type" value="Genomic_DNA"/>
</dbReference>
<name>A0ABP0C8K3_9PEZI</name>
<accession>A0ABP0C8K3</accession>
<proteinExistence type="inferred from homology"/>
<dbReference type="InterPro" id="IPR002328">
    <property type="entry name" value="ADH_Zn_CS"/>
</dbReference>
<keyword evidence="4" id="KW-0560">Oxidoreductase</keyword>
<sequence>MPSFTVFKGSKKGIVKGTTQKSDELSGDQVLLRITASGLCGTDLHYKEKDIVLGHEGVGVVEATGPDVKAIQKGDRVGWGYQTDSCGICTPCLTGRETYCRNRAVYGVRNTDQGSFATHAIWREAFLHKIPDNMSDEAAAPLQCGGATVFAALQGVKPAETVAIMGVGGLGHLAIQFAAKLGCRVVVLSGSDRKRDDALKLGAHKFVATKNNDTLDDGWAIDRLLVTTSAQPEWNKILPMMAPSSTIYPLSVASGNLEIPYMPLILQGIAIQGSLVAPRAIHRQMLTFAALHDIAPIVETLPMTEAGITEGMEKLTKGNVHYRAVLLPKL</sequence>
<evidence type="ECO:0000256" key="5">
    <source>
        <dbReference type="RuleBase" id="RU361277"/>
    </source>
</evidence>
<evidence type="ECO:0000313" key="7">
    <source>
        <dbReference type="EMBL" id="CAK7228355.1"/>
    </source>
</evidence>
<dbReference type="Proteomes" id="UP001642482">
    <property type="component" value="Unassembled WGS sequence"/>
</dbReference>
<keyword evidence="2 5" id="KW-0479">Metal-binding</keyword>
<dbReference type="PANTHER" id="PTHR42683">
    <property type="entry name" value="ALDEHYDE REDUCTASE"/>
    <property type="match status" value="1"/>
</dbReference>
<dbReference type="PROSITE" id="PS00059">
    <property type="entry name" value="ADH_ZINC"/>
    <property type="match status" value="1"/>
</dbReference>
<dbReference type="InterPro" id="IPR020843">
    <property type="entry name" value="ER"/>
</dbReference>
<dbReference type="InterPro" id="IPR011032">
    <property type="entry name" value="GroES-like_sf"/>
</dbReference>
<evidence type="ECO:0000313" key="8">
    <source>
        <dbReference type="Proteomes" id="UP001642482"/>
    </source>
</evidence>
<organism evidence="7 8">
    <name type="scientific">Sporothrix eucalyptigena</name>
    <dbReference type="NCBI Taxonomy" id="1812306"/>
    <lineage>
        <taxon>Eukaryota</taxon>
        <taxon>Fungi</taxon>
        <taxon>Dikarya</taxon>
        <taxon>Ascomycota</taxon>
        <taxon>Pezizomycotina</taxon>
        <taxon>Sordariomycetes</taxon>
        <taxon>Sordariomycetidae</taxon>
        <taxon>Ophiostomatales</taxon>
        <taxon>Ophiostomataceae</taxon>
        <taxon>Sporothrix</taxon>
    </lineage>
</organism>
<dbReference type="InterPro" id="IPR036291">
    <property type="entry name" value="NAD(P)-bd_dom_sf"/>
</dbReference>
<feature type="domain" description="Enoyl reductase (ER)" evidence="6">
    <location>
        <begin position="9"/>
        <end position="326"/>
    </location>
</feature>
<dbReference type="Pfam" id="PF00107">
    <property type="entry name" value="ADH_zinc_N"/>
    <property type="match status" value="1"/>
</dbReference>
<evidence type="ECO:0000256" key="1">
    <source>
        <dbReference type="ARBA" id="ARBA00001947"/>
    </source>
</evidence>
<dbReference type="Gene3D" id="3.90.180.10">
    <property type="entry name" value="Medium-chain alcohol dehydrogenases, catalytic domain"/>
    <property type="match status" value="1"/>
</dbReference>
<dbReference type="Gene3D" id="3.40.50.720">
    <property type="entry name" value="NAD(P)-binding Rossmann-like Domain"/>
    <property type="match status" value="1"/>
</dbReference>
<evidence type="ECO:0000259" key="6">
    <source>
        <dbReference type="SMART" id="SM00829"/>
    </source>
</evidence>
<evidence type="ECO:0000256" key="2">
    <source>
        <dbReference type="ARBA" id="ARBA00022723"/>
    </source>
</evidence>
<keyword evidence="3 5" id="KW-0862">Zinc</keyword>
<dbReference type="SUPFAM" id="SSF50129">
    <property type="entry name" value="GroES-like"/>
    <property type="match status" value="1"/>
</dbReference>
<dbReference type="SUPFAM" id="SSF51735">
    <property type="entry name" value="NAD(P)-binding Rossmann-fold domains"/>
    <property type="match status" value="1"/>
</dbReference>
<dbReference type="InterPro" id="IPR013154">
    <property type="entry name" value="ADH-like_N"/>
</dbReference>
<reference evidence="7 8" key="1">
    <citation type="submission" date="2024-01" db="EMBL/GenBank/DDBJ databases">
        <authorList>
            <person name="Allen C."/>
            <person name="Tagirdzhanova G."/>
        </authorList>
    </citation>
    <scope>NUCLEOTIDE SEQUENCE [LARGE SCALE GENOMIC DNA]</scope>
</reference>
<comment type="cofactor">
    <cofactor evidence="1 5">
        <name>Zn(2+)</name>
        <dbReference type="ChEBI" id="CHEBI:29105"/>
    </cofactor>
</comment>
<dbReference type="Pfam" id="PF08240">
    <property type="entry name" value="ADH_N"/>
    <property type="match status" value="1"/>
</dbReference>
<gene>
    <name evidence="7" type="ORF">SEUCBS140593_006888</name>
</gene>
<evidence type="ECO:0000256" key="4">
    <source>
        <dbReference type="ARBA" id="ARBA00023002"/>
    </source>
</evidence>